<protein>
    <submittedName>
        <fullName evidence="2">Sugar (And other) transporter</fullName>
    </submittedName>
</protein>
<dbReference type="STRING" id="488538.SAR116_0941"/>
<feature type="transmembrane region" description="Helical" evidence="1">
    <location>
        <begin position="60"/>
        <end position="81"/>
    </location>
</feature>
<gene>
    <name evidence="2" type="ordered locus">SAR116_0941</name>
</gene>
<keyword evidence="3" id="KW-1185">Reference proteome</keyword>
<dbReference type="KEGG" id="apb:SAR116_0941"/>
<keyword evidence="1" id="KW-0812">Transmembrane</keyword>
<reference evidence="2 3" key="1">
    <citation type="journal article" date="2010" name="J. Bacteriol.">
        <title>Complete genome sequence of "Candidatus Puniceispirillum marinum" IMCC1322, a representative of the SAR116 clade in the Alphaproteobacteria.</title>
        <authorList>
            <person name="Oh H.M."/>
            <person name="Kwon K.K."/>
            <person name="Kang I."/>
            <person name="Kang S.G."/>
            <person name="Lee J.H."/>
            <person name="Kim S.J."/>
            <person name="Cho J.C."/>
        </authorList>
    </citation>
    <scope>NUCLEOTIDE SEQUENCE [LARGE SCALE GENOMIC DNA]</scope>
    <source>
        <strain evidence="2 3">IMCC1322</strain>
    </source>
</reference>
<keyword evidence="1" id="KW-1133">Transmembrane helix</keyword>
<evidence type="ECO:0000313" key="2">
    <source>
        <dbReference type="EMBL" id="ADE39184.1"/>
    </source>
</evidence>
<sequence length="127" mass="13649">MLMFRAFVGWIIFIAVIALAIISNDSARHFIDLPSLLVVALGMIAFMIAAPSGLINRLEYAASGAVTSGWLGFVIGLVITLRNAESFEATAIAPALSIMVLPVFYGYMISVLMSFMVNALDDTSDEL</sequence>
<evidence type="ECO:0000313" key="3">
    <source>
        <dbReference type="Proteomes" id="UP000007460"/>
    </source>
</evidence>
<evidence type="ECO:0000256" key="1">
    <source>
        <dbReference type="SAM" id="Phobius"/>
    </source>
</evidence>
<accession>D5BSD7</accession>
<keyword evidence="1" id="KW-0472">Membrane</keyword>
<organism evidence="2 3">
    <name type="scientific">Puniceispirillum marinum (strain IMCC1322)</name>
    <dbReference type="NCBI Taxonomy" id="488538"/>
    <lineage>
        <taxon>Bacteria</taxon>
        <taxon>Pseudomonadati</taxon>
        <taxon>Pseudomonadota</taxon>
        <taxon>Alphaproteobacteria</taxon>
        <taxon>Candidatus Puniceispirillales</taxon>
        <taxon>Candidatus Puniceispirillaceae</taxon>
        <taxon>Candidatus Puniceispirillum</taxon>
    </lineage>
</organism>
<feature type="transmembrane region" description="Helical" evidence="1">
    <location>
        <begin position="93"/>
        <end position="117"/>
    </location>
</feature>
<dbReference type="OrthoDB" id="7354086at2"/>
<feature type="transmembrane region" description="Helical" evidence="1">
    <location>
        <begin position="35"/>
        <end position="54"/>
    </location>
</feature>
<feature type="transmembrane region" description="Helical" evidence="1">
    <location>
        <begin position="6"/>
        <end position="23"/>
    </location>
</feature>
<dbReference type="AlphaFoldDB" id="D5BSD7"/>
<dbReference type="Proteomes" id="UP000007460">
    <property type="component" value="Chromosome"/>
</dbReference>
<dbReference type="EMBL" id="CP001751">
    <property type="protein sequence ID" value="ADE39184.1"/>
    <property type="molecule type" value="Genomic_DNA"/>
</dbReference>
<dbReference type="HOGENOM" id="CLU_1968740_0_0_5"/>
<name>D5BSD7_PUNMI</name>
<dbReference type="RefSeq" id="WP_013045813.1">
    <property type="nucleotide sequence ID" value="NC_014010.1"/>
</dbReference>
<proteinExistence type="predicted"/>